<accession>A0A2S5B8T3</accession>
<dbReference type="InterPro" id="IPR004274">
    <property type="entry name" value="FCP1_dom"/>
</dbReference>
<name>A0A2S5B8T3_9BASI</name>
<keyword evidence="4" id="KW-1185">Reference proteome</keyword>
<sequence>MPSTSYRAAREAKQIRAFAAAGTDPSGSARSRYGEPAGLNGRAPGRFSTQDDDSPMEYRGETPGDFTTDDDEDEEGLNPRSGVATSSTHSAPSTAPVKRPSANYLHDLEVASQTIHDRVKPKSKLLVSDLDNTLFGPSGDGVVARPYLKTFLRYIMDPKSPYALAIWTFSGRIWGLAHLRQVGMGSLLFDSDDNLNPKFKPGLLAFWGFEDSGFLPNDTMPGGTVKDLSLMWEMLNIANGSDWSPFDSLLVDDQRANARAQPDSLVNCPVFTKRSYDDEFLLALIGVLNALSRETNVADAIRREGLYEGIPPVDLAKYVAKGRAVCASMGIKVSRGTPYPDPTLILSLGKPSEMRTIPPVHDAADEDAAAIASGHLQNTATPPLPVPKRVADGMPLVPTKAYLAQVDIPSRAIAPDGRPRLVIFDLDGTLYHRPPQYLEHFAAGEPAGRPYLRSVLTWLFRPESPWTVAIWTGSQKQTAVECLCELGLGLVGPKLVGPESDQADLLHPKLVALWAREDFGLTRKDFYSYVAVVKDLSRLWRHLNDDLHLGPFGVENTVMVDDTPEKLRAQPFSLVAAPTYNYPLGPSLPTYKAQLDAFLLALVAVLYHLECESNIAGYIRAGDWNIVKSPAKLQACRAKGVDLLQSAGVLIAAEGRGPIQTPAPMRGSDVTRLRAGRATPSSSSSLGALGGPFSNAGVTSDTDNGDTTEDSIDGDSPDSEQEANQPAANGAENARELQARRDRAREWRRRL</sequence>
<dbReference type="PROSITE" id="PS50969">
    <property type="entry name" value="FCP1"/>
    <property type="match status" value="2"/>
</dbReference>
<dbReference type="EMBL" id="PJQD01000038">
    <property type="protein sequence ID" value="POY73182.1"/>
    <property type="molecule type" value="Genomic_DNA"/>
</dbReference>
<feature type="compositionally biased region" description="Basic and acidic residues" evidence="1">
    <location>
        <begin position="733"/>
        <end position="745"/>
    </location>
</feature>
<protein>
    <recommendedName>
        <fullName evidence="2">FCP1 homology domain-containing protein</fullName>
    </recommendedName>
</protein>
<proteinExistence type="predicted"/>
<dbReference type="AlphaFoldDB" id="A0A2S5B8T3"/>
<dbReference type="OrthoDB" id="1711508at2759"/>
<feature type="domain" description="FCP1 homology" evidence="2">
    <location>
        <begin position="119"/>
        <end position="291"/>
    </location>
</feature>
<gene>
    <name evidence="3" type="ORF">BMF94_3515</name>
</gene>
<feature type="region of interest" description="Disordered" evidence="1">
    <location>
        <begin position="673"/>
        <end position="751"/>
    </location>
</feature>
<dbReference type="PANTHER" id="PTHR12210">
    <property type="entry name" value="DULLARD PROTEIN PHOSPHATASE"/>
    <property type="match status" value="1"/>
</dbReference>
<feature type="compositionally biased region" description="Acidic residues" evidence="1">
    <location>
        <begin position="703"/>
        <end position="721"/>
    </location>
</feature>
<dbReference type="STRING" id="741276.A0A2S5B8T3"/>
<dbReference type="InterPro" id="IPR023214">
    <property type="entry name" value="HAD_sf"/>
</dbReference>
<feature type="region of interest" description="Disordered" evidence="1">
    <location>
        <begin position="17"/>
        <end position="100"/>
    </location>
</feature>
<organism evidence="3 4">
    <name type="scientific">Rhodotorula taiwanensis</name>
    <dbReference type="NCBI Taxonomy" id="741276"/>
    <lineage>
        <taxon>Eukaryota</taxon>
        <taxon>Fungi</taxon>
        <taxon>Dikarya</taxon>
        <taxon>Basidiomycota</taxon>
        <taxon>Pucciniomycotina</taxon>
        <taxon>Microbotryomycetes</taxon>
        <taxon>Sporidiobolales</taxon>
        <taxon>Sporidiobolaceae</taxon>
        <taxon>Rhodotorula</taxon>
    </lineage>
</organism>
<feature type="domain" description="FCP1 homology" evidence="2">
    <location>
        <begin position="415"/>
        <end position="602"/>
    </location>
</feature>
<comment type="caution">
    <text evidence="3">The sequence shown here is derived from an EMBL/GenBank/DDBJ whole genome shotgun (WGS) entry which is preliminary data.</text>
</comment>
<evidence type="ECO:0000256" key="1">
    <source>
        <dbReference type="SAM" id="MobiDB-lite"/>
    </source>
</evidence>
<dbReference type="SUPFAM" id="SSF56784">
    <property type="entry name" value="HAD-like"/>
    <property type="match status" value="2"/>
</dbReference>
<feature type="compositionally biased region" description="Low complexity" evidence="1">
    <location>
        <begin position="84"/>
        <end position="96"/>
    </location>
</feature>
<dbReference type="InterPro" id="IPR050365">
    <property type="entry name" value="TIM50"/>
</dbReference>
<feature type="compositionally biased region" description="Acidic residues" evidence="1">
    <location>
        <begin position="67"/>
        <end position="76"/>
    </location>
</feature>
<evidence type="ECO:0000259" key="2">
    <source>
        <dbReference type="PROSITE" id="PS50969"/>
    </source>
</evidence>
<dbReference type="Gene3D" id="3.40.50.1000">
    <property type="entry name" value="HAD superfamily/HAD-like"/>
    <property type="match status" value="2"/>
</dbReference>
<reference evidence="3 4" key="1">
    <citation type="journal article" date="2018" name="Front. Microbiol.">
        <title>Prospects for Fungal Bioremediation of Acidic Radioactive Waste Sites: Characterization and Genome Sequence of Rhodotorula taiwanensis MD1149.</title>
        <authorList>
            <person name="Tkavc R."/>
            <person name="Matrosova V.Y."/>
            <person name="Grichenko O.E."/>
            <person name="Gostincar C."/>
            <person name="Volpe R.P."/>
            <person name="Klimenkova P."/>
            <person name="Gaidamakova E.K."/>
            <person name="Zhou C.E."/>
            <person name="Stewart B.J."/>
            <person name="Lyman M.G."/>
            <person name="Malfatti S.A."/>
            <person name="Rubinfeld B."/>
            <person name="Courtot M."/>
            <person name="Singh J."/>
            <person name="Dalgard C.L."/>
            <person name="Hamilton T."/>
            <person name="Frey K.G."/>
            <person name="Gunde-Cimerman N."/>
            <person name="Dugan L."/>
            <person name="Daly M.J."/>
        </authorList>
    </citation>
    <scope>NUCLEOTIDE SEQUENCE [LARGE SCALE GENOMIC DNA]</scope>
    <source>
        <strain evidence="3 4">MD1149</strain>
    </source>
</reference>
<evidence type="ECO:0000313" key="4">
    <source>
        <dbReference type="Proteomes" id="UP000237144"/>
    </source>
</evidence>
<dbReference type="Proteomes" id="UP000237144">
    <property type="component" value="Unassembled WGS sequence"/>
</dbReference>
<dbReference type="SMART" id="SM00577">
    <property type="entry name" value="CPDc"/>
    <property type="match status" value="1"/>
</dbReference>
<dbReference type="InterPro" id="IPR036412">
    <property type="entry name" value="HAD-like_sf"/>
</dbReference>
<evidence type="ECO:0000313" key="3">
    <source>
        <dbReference type="EMBL" id="POY73182.1"/>
    </source>
</evidence>